<dbReference type="GO" id="GO:0016787">
    <property type="term" value="F:hydrolase activity"/>
    <property type="evidence" value="ECO:0007669"/>
    <property type="project" value="UniProtKB-KW"/>
</dbReference>
<evidence type="ECO:0000256" key="1">
    <source>
        <dbReference type="ARBA" id="ARBA00007806"/>
    </source>
</evidence>
<feature type="domain" description="Glycoside hydrolase family 31 TIM barrel" evidence="3">
    <location>
        <begin position="221"/>
        <end position="557"/>
    </location>
</feature>
<evidence type="ECO:0000313" key="7">
    <source>
        <dbReference type="Proteomes" id="UP001183420"/>
    </source>
</evidence>
<dbReference type="Gene3D" id="2.60.40.1760">
    <property type="entry name" value="glycosyl hydrolase (family 31)"/>
    <property type="match status" value="1"/>
</dbReference>
<dbReference type="InterPro" id="IPR048395">
    <property type="entry name" value="Glyco_hydro_31_C"/>
</dbReference>
<dbReference type="Gene3D" id="2.60.40.1180">
    <property type="entry name" value="Golgi alpha-mannosidase II"/>
    <property type="match status" value="1"/>
</dbReference>
<evidence type="ECO:0000313" key="6">
    <source>
        <dbReference type="EMBL" id="MDT0321379.1"/>
    </source>
</evidence>
<accession>A0ABU2LUW7</accession>
<evidence type="ECO:0000256" key="2">
    <source>
        <dbReference type="RuleBase" id="RU361185"/>
    </source>
</evidence>
<dbReference type="SUPFAM" id="SSF74650">
    <property type="entry name" value="Galactose mutarotase-like"/>
    <property type="match status" value="1"/>
</dbReference>
<dbReference type="InterPro" id="IPR013780">
    <property type="entry name" value="Glyco_hydro_b"/>
</dbReference>
<dbReference type="PANTHER" id="PTHR43863:SF2">
    <property type="entry name" value="MALTASE-GLUCOAMYLASE"/>
    <property type="match status" value="1"/>
</dbReference>
<protein>
    <submittedName>
        <fullName evidence="6">Glycoside hydrolase family 31 protein</fullName>
    </submittedName>
</protein>
<feature type="domain" description="Glycosyl hydrolase family 31 C-terminal" evidence="5">
    <location>
        <begin position="567"/>
        <end position="652"/>
    </location>
</feature>
<keyword evidence="2 6" id="KW-0378">Hydrolase</keyword>
<dbReference type="Pfam" id="PF21365">
    <property type="entry name" value="Glyco_hydro_31_3rd"/>
    <property type="match status" value="1"/>
</dbReference>
<keyword evidence="2" id="KW-0326">Glycosidase</keyword>
<comment type="similarity">
    <text evidence="1 2">Belongs to the glycosyl hydrolase 31 family.</text>
</comment>
<dbReference type="RefSeq" id="WP_311601591.1">
    <property type="nucleotide sequence ID" value="NZ_JAVREM010000039.1"/>
</dbReference>
<dbReference type="Pfam" id="PF01055">
    <property type="entry name" value="Glyco_hydro_31_2nd"/>
    <property type="match status" value="1"/>
</dbReference>
<proteinExistence type="inferred from homology"/>
<dbReference type="CDD" id="cd14752">
    <property type="entry name" value="GH31_N"/>
    <property type="match status" value="1"/>
</dbReference>
<sequence length="664" mass="73479">MGCLTARPDGVERRSGHETLVVRAWGRGIRVVAGLHEIPQGPPAALLDREGSPTVEVTIDTDTARFVHAGVEVTVTGAGEVSFARPGAEEPFLAEQAAHFWWPGARLFAATGNGYHRVEQRFAAADGERFYGLGQHTHGMFDQKTAVVDLVQRNGEVTIPFLLSSRGYGFLWNSPAVGRVELAGNGTRWVADSARLIDYWVTAGTPAEILSSYADATGRAPTFPAWASGFWQSKLRYRTQDELMTVAREYRRRGLPLSVIVCDFFHGPHIGDFRLDPAEWPDPRGMVEELAAMGVRLMMSVWPSVTAVSVNFNEMLERGYFVRNERGVEVGVLSRDKGVENRTYMQFYDPTNPAARAYVWEQVKRGYHDHGVRVFWLDASEPEMRPAAPDNLLYHAGPGQEVGNLYPRENARMIWEGMQEVGDEEILTLNRSAWAGSQRYGAAVWSGDIRADWDSLAQQVRAGLSMAVSGIPWWTTDIGGFHGGDPDSPEFRELMARWFQFGVFCPITRLHGDREPRMAPGPDMTGGPNEVWSFGPEVYEILSRQLSLRESLRPYIHREMANVSSTGVPLMRPLFVDYPDDPAAWDVADAYLFGPDLLVAPVLGPGVRERAVYLPAGADWRDVATGRTHPGGTTVTVPAPLRRIPVFAREGAADTGAAWQEVAA</sequence>
<feature type="domain" description="Glycoside hydrolase family 31 N-terminal" evidence="4">
    <location>
        <begin position="110"/>
        <end position="177"/>
    </location>
</feature>
<name>A0ABU2LUW7_9ACTN</name>
<dbReference type="InterPro" id="IPR051816">
    <property type="entry name" value="Glycosyl_Hydrolase_31"/>
</dbReference>
<evidence type="ECO:0000259" key="4">
    <source>
        <dbReference type="Pfam" id="PF13802"/>
    </source>
</evidence>
<evidence type="ECO:0000259" key="5">
    <source>
        <dbReference type="Pfam" id="PF21365"/>
    </source>
</evidence>
<keyword evidence="7" id="KW-1185">Reference proteome</keyword>
<dbReference type="SUPFAM" id="SSF51011">
    <property type="entry name" value="Glycosyl hydrolase domain"/>
    <property type="match status" value="1"/>
</dbReference>
<dbReference type="PANTHER" id="PTHR43863">
    <property type="entry name" value="HYDROLASE, PUTATIVE (AFU_ORTHOLOGUE AFUA_1G03140)-RELATED"/>
    <property type="match status" value="1"/>
</dbReference>
<gene>
    <name evidence="6" type="ORF">RNC47_23915</name>
</gene>
<dbReference type="Pfam" id="PF13802">
    <property type="entry name" value="Gal_mutarotas_2"/>
    <property type="match status" value="1"/>
</dbReference>
<dbReference type="InterPro" id="IPR011013">
    <property type="entry name" value="Gal_mutarotase_sf_dom"/>
</dbReference>
<dbReference type="CDD" id="cd06591">
    <property type="entry name" value="GH31_xylosidase_XylS"/>
    <property type="match status" value="1"/>
</dbReference>
<dbReference type="Proteomes" id="UP001183420">
    <property type="component" value="Unassembled WGS sequence"/>
</dbReference>
<dbReference type="SUPFAM" id="SSF51445">
    <property type="entry name" value="(Trans)glycosidases"/>
    <property type="match status" value="1"/>
</dbReference>
<reference evidence="7" key="1">
    <citation type="submission" date="2023-07" db="EMBL/GenBank/DDBJ databases">
        <title>30 novel species of actinomycetes from the DSMZ collection.</title>
        <authorList>
            <person name="Nouioui I."/>
        </authorList>
    </citation>
    <scope>NUCLEOTIDE SEQUENCE [LARGE SCALE GENOMIC DNA]</scope>
    <source>
        <strain evidence="7">DSM 44918</strain>
    </source>
</reference>
<dbReference type="InterPro" id="IPR025887">
    <property type="entry name" value="Glyco_hydro_31_N_dom"/>
</dbReference>
<evidence type="ECO:0000259" key="3">
    <source>
        <dbReference type="Pfam" id="PF01055"/>
    </source>
</evidence>
<dbReference type="Gene3D" id="3.20.20.80">
    <property type="entry name" value="Glycosidases"/>
    <property type="match status" value="1"/>
</dbReference>
<comment type="caution">
    <text evidence="6">The sequence shown here is derived from an EMBL/GenBank/DDBJ whole genome shotgun (WGS) entry which is preliminary data.</text>
</comment>
<dbReference type="InterPro" id="IPR000322">
    <property type="entry name" value="Glyco_hydro_31_TIM"/>
</dbReference>
<dbReference type="InterPro" id="IPR017853">
    <property type="entry name" value="GH"/>
</dbReference>
<dbReference type="EMBL" id="JAVREM010000039">
    <property type="protein sequence ID" value="MDT0321379.1"/>
    <property type="molecule type" value="Genomic_DNA"/>
</dbReference>
<organism evidence="6 7">
    <name type="scientific">Streptomyces millisiae</name>
    <dbReference type="NCBI Taxonomy" id="3075542"/>
    <lineage>
        <taxon>Bacteria</taxon>
        <taxon>Bacillati</taxon>
        <taxon>Actinomycetota</taxon>
        <taxon>Actinomycetes</taxon>
        <taxon>Kitasatosporales</taxon>
        <taxon>Streptomycetaceae</taxon>
        <taxon>Streptomyces</taxon>
    </lineage>
</organism>